<sequence>MSRYNTGIGDNIPSLFDLASAFSGFVTDFAQLMLGSAHTSFKPACVEDSDPGVYDPVTHSWSGTDGMRYRVPLYPIPSERHAREKSRNVKLLMDNCRRICVNDELPSTSEEMKFWVSYRFMKYQLYFGPCCVIVPPIYVFCKVFQDKIPRILRGRTMPLLFGLAVADQWATATYPAHQLLSTALRAKTPMGDAARAEWARLQPIDIPFYIFSAYEFQHMFDNVPREYLFGGDIASVCG</sequence>
<evidence type="ECO:0000313" key="2">
    <source>
        <dbReference type="Proteomes" id="UP000015354"/>
    </source>
</evidence>
<accession>S9UTL7</accession>
<dbReference type="OrthoDB" id="268866at2759"/>
<reference evidence="1 2" key="1">
    <citation type="journal article" date="2013" name="PLoS ONE">
        <title>Predicting the Proteins of Angomonas deanei, Strigomonas culicis and Their Respective Endosymbionts Reveals New Aspects of the Trypanosomatidae Family.</title>
        <authorList>
            <person name="Motta M.C."/>
            <person name="Martins A.C."/>
            <person name="de Souza S.S."/>
            <person name="Catta-Preta C.M."/>
            <person name="Silva R."/>
            <person name="Klein C.C."/>
            <person name="de Almeida L.G."/>
            <person name="de Lima Cunha O."/>
            <person name="Ciapina L.P."/>
            <person name="Brocchi M."/>
            <person name="Colabardini A.C."/>
            <person name="de Araujo Lima B."/>
            <person name="Machado C.R."/>
            <person name="de Almeida Soares C.M."/>
            <person name="Probst C.M."/>
            <person name="de Menezes C.B."/>
            <person name="Thompson C.E."/>
            <person name="Bartholomeu D.C."/>
            <person name="Gradia D.F."/>
            <person name="Pavoni D.P."/>
            <person name="Grisard E.C."/>
            <person name="Fantinatti-Garboggini F."/>
            <person name="Marchini F.K."/>
            <person name="Rodrigues-Luiz G.F."/>
            <person name="Wagner G."/>
            <person name="Goldman G.H."/>
            <person name="Fietto J.L."/>
            <person name="Elias M.C."/>
            <person name="Goldman M.H."/>
            <person name="Sagot M.F."/>
            <person name="Pereira M."/>
            <person name="Stoco P.H."/>
            <person name="de Mendonca-Neto R.P."/>
            <person name="Teixeira S.M."/>
            <person name="Maciel T.E."/>
            <person name="de Oliveira Mendes T.A."/>
            <person name="Urmenyi T.P."/>
            <person name="de Souza W."/>
            <person name="Schenkman S."/>
            <person name="de Vasconcelos A.T."/>
        </authorList>
    </citation>
    <scope>NUCLEOTIDE SEQUENCE [LARGE SCALE GENOMIC DNA]</scope>
</reference>
<organism evidence="1 2">
    <name type="scientific">Strigomonas culicis</name>
    <dbReference type="NCBI Taxonomy" id="28005"/>
    <lineage>
        <taxon>Eukaryota</taxon>
        <taxon>Discoba</taxon>
        <taxon>Euglenozoa</taxon>
        <taxon>Kinetoplastea</taxon>
        <taxon>Metakinetoplastina</taxon>
        <taxon>Trypanosomatida</taxon>
        <taxon>Trypanosomatidae</taxon>
        <taxon>Strigomonadinae</taxon>
        <taxon>Strigomonas</taxon>
    </lineage>
</organism>
<proteinExistence type="predicted"/>
<comment type="caution">
    <text evidence="1">The sequence shown here is derived from an EMBL/GenBank/DDBJ whole genome shotgun (WGS) entry which is preliminary data.</text>
</comment>
<gene>
    <name evidence="1" type="ORF">STCU_01678</name>
</gene>
<dbReference type="AlphaFoldDB" id="S9UTL7"/>
<name>S9UTL7_9TRYP</name>
<dbReference type="Proteomes" id="UP000015354">
    <property type="component" value="Unassembled WGS sequence"/>
</dbReference>
<dbReference type="EMBL" id="ATMH01001678">
    <property type="protein sequence ID" value="EPY34292.1"/>
    <property type="molecule type" value="Genomic_DNA"/>
</dbReference>
<evidence type="ECO:0000313" key="1">
    <source>
        <dbReference type="EMBL" id="EPY34292.1"/>
    </source>
</evidence>
<protein>
    <submittedName>
        <fullName evidence="1">Uncharacterized protein</fullName>
    </submittedName>
</protein>
<keyword evidence="2" id="KW-1185">Reference proteome</keyword>